<sequence length="75" mass="8346">MFRRRKTDQREPSAAETPPPQGDNPEPHPPEEPGTGQRAKLVSTLIGKIRKDNERNRPRPRNDYHPQGGGPSIAG</sequence>
<feature type="compositionally biased region" description="Basic and acidic residues" evidence="1">
    <location>
        <begin position="49"/>
        <end position="64"/>
    </location>
</feature>
<dbReference type="RefSeq" id="WP_201952830.1">
    <property type="nucleotide sequence ID" value="NZ_JAERRJ010000011.1"/>
</dbReference>
<name>A0ABS1MBU3_9NOCA</name>
<evidence type="ECO:0000313" key="2">
    <source>
        <dbReference type="EMBL" id="MBL1078118.1"/>
    </source>
</evidence>
<comment type="caution">
    <text evidence="2">The sequence shown here is derived from an EMBL/GenBank/DDBJ whole genome shotgun (WGS) entry which is preliminary data.</text>
</comment>
<keyword evidence="3" id="KW-1185">Reference proteome</keyword>
<proteinExistence type="predicted"/>
<dbReference type="EMBL" id="JAERRJ010000011">
    <property type="protein sequence ID" value="MBL1078118.1"/>
    <property type="molecule type" value="Genomic_DNA"/>
</dbReference>
<dbReference type="Proteomes" id="UP000602198">
    <property type="component" value="Unassembled WGS sequence"/>
</dbReference>
<evidence type="ECO:0000313" key="3">
    <source>
        <dbReference type="Proteomes" id="UP000602198"/>
    </source>
</evidence>
<feature type="region of interest" description="Disordered" evidence="1">
    <location>
        <begin position="1"/>
        <end position="75"/>
    </location>
</feature>
<organism evidence="2 3">
    <name type="scientific">Nocardia acididurans</name>
    <dbReference type="NCBI Taxonomy" id="2802282"/>
    <lineage>
        <taxon>Bacteria</taxon>
        <taxon>Bacillati</taxon>
        <taxon>Actinomycetota</taxon>
        <taxon>Actinomycetes</taxon>
        <taxon>Mycobacteriales</taxon>
        <taxon>Nocardiaceae</taxon>
        <taxon>Nocardia</taxon>
    </lineage>
</organism>
<gene>
    <name evidence="2" type="ORF">JK358_27300</name>
</gene>
<protein>
    <submittedName>
        <fullName evidence="2">Uncharacterized protein</fullName>
    </submittedName>
</protein>
<reference evidence="2 3" key="1">
    <citation type="submission" date="2021-01" db="EMBL/GenBank/DDBJ databases">
        <title>WGS of actinomycetes isolated from Thailand.</title>
        <authorList>
            <person name="Thawai C."/>
        </authorList>
    </citation>
    <scope>NUCLEOTIDE SEQUENCE [LARGE SCALE GENOMIC DNA]</scope>
    <source>
        <strain evidence="2 3">LPG 2</strain>
    </source>
</reference>
<evidence type="ECO:0000256" key="1">
    <source>
        <dbReference type="SAM" id="MobiDB-lite"/>
    </source>
</evidence>
<accession>A0ABS1MBU3</accession>